<proteinExistence type="predicted"/>
<accession>A0A0N7ZAA0</accession>
<dbReference type="Gene3D" id="1.20.58.60">
    <property type="match status" value="1"/>
</dbReference>
<dbReference type="AlphaFoldDB" id="A0A0N7ZAA0"/>
<reference evidence="1" key="1">
    <citation type="submission" date="2015-09" db="EMBL/GenBank/DDBJ databases">
        <title>Scylla olivacea transcriptome.</title>
        <authorList>
            <person name="Ikhwanuddin M."/>
        </authorList>
    </citation>
    <scope>NUCLEOTIDE SEQUENCE</scope>
</reference>
<sequence length="419" mass="48464">MMMICISSTSFFFHRFSISLLRDCFNMCVLFSTHLVTFKDWETYEQQRQAIYTPIEALEEQFKTYKRIYDPKKGTDWLERKKKKAAEFKKSGLEIYDIITKSFKTILSLAGEDKREFMEKEILEIDERKTIIEKVDKTLAELTEFNKTLHKFVDTLAELRAWMMPACEKLNFITTSTDLSPEDRVKEIFDLQGQVNERLPLMEPLEAECHLLFDVPAVDGEESEEGQTNETALNHMKEFFTIKETITDLHEKVEMEAGSITQDQKYFADYLHGVKNFKPWMDNAETVAKTALVKPAKIEDSFALLETVKKFQEACSENKGKLDAAADSRSHMEKQTKADNEVETLTSRWDTVKKVADERVTKIQELCDTWSELKKITDNLTETIANVPGIDTPDVASLEGIFKTFKEINEKKVKLLQAV</sequence>
<name>A0A0N7ZAA0_SCYOL</name>
<organism evidence="1">
    <name type="scientific">Scylla olivacea</name>
    <name type="common">Orange mud crab</name>
    <name type="synonym">Cancer olivacea</name>
    <dbReference type="NCBI Taxonomy" id="85551"/>
    <lineage>
        <taxon>Eukaryota</taxon>
        <taxon>Metazoa</taxon>
        <taxon>Ecdysozoa</taxon>
        <taxon>Arthropoda</taxon>
        <taxon>Crustacea</taxon>
        <taxon>Multicrustacea</taxon>
        <taxon>Malacostraca</taxon>
        <taxon>Eumalacostraca</taxon>
        <taxon>Eucarida</taxon>
        <taxon>Decapoda</taxon>
        <taxon>Pleocyemata</taxon>
        <taxon>Brachyura</taxon>
        <taxon>Eubrachyura</taxon>
        <taxon>Portunoidea</taxon>
        <taxon>Portunidae</taxon>
        <taxon>Portuninae</taxon>
        <taxon>Scylla</taxon>
    </lineage>
</organism>
<protein>
    <submittedName>
        <fullName evidence="1">Uncharacterized protein</fullName>
    </submittedName>
</protein>
<dbReference type="EMBL" id="GDRN01102197">
    <property type="protein sequence ID" value="JAI58264.1"/>
    <property type="molecule type" value="Transcribed_RNA"/>
</dbReference>
<dbReference type="SUPFAM" id="SSF46966">
    <property type="entry name" value="Spectrin repeat"/>
    <property type="match status" value="1"/>
</dbReference>
<evidence type="ECO:0000313" key="1">
    <source>
        <dbReference type="EMBL" id="JAI58264.1"/>
    </source>
</evidence>